<dbReference type="Proteomes" id="UP000477750">
    <property type="component" value="Unassembled WGS sequence"/>
</dbReference>
<gene>
    <name evidence="1" type="ORF">GFD30_11230</name>
</gene>
<comment type="caution">
    <text evidence="1">The sequence shown here is derived from an EMBL/GenBank/DDBJ whole genome shotgun (WGS) entry which is preliminary data.</text>
</comment>
<dbReference type="AlphaFoldDB" id="A0A6L5G994"/>
<evidence type="ECO:0000313" key="2">
    <source>
        <dbReference type="Proteomes" id="UP000477750"/>
    </source>
</evidence>
<accession>A0A6L5G994</accession>
<evidence type="ECO:0000313" key="1">
    <source>
        <dbReference type="EMBL" id="MQM26138.1"/>
    </source>
</evidence>
<name>A0A6L5G994_9ACTN</name>
<keyword evidence="2" id="KW-1185">Reference proteome</keyword>
<proteinExistence type="predicted"/>
<organism evidence="1 2">
    <name type="scientific">Glycomyces albidus</name>
    <dbReference type="NCBI Taxonomy" id="2656774"/>
    <lineage>
        <taxon>Bacteria</taxon>
        <taxon>Bacillati</taxon>
        <taxon>Actinomycetota</taxon>
        <taxon>Actinomycetes</taxon>
        <taxon>Glycomycetales</taxon>
        <taxon>Glycomycetaceae</taxon>
        <taxon>Glycomyces</taxon>
    </lineage>
</organism>
<sequence length="478" mass="53757">MNEESSLAFPRQFVWELQQSKYRIYALVDQFGVPSRLEAVLTVKDRQSAALAQHLLNAAVREGRSTYCEALAQRVFTLLPDAPAASLRRALEWVYDLSWPASEDADVPPQAQRVFDEMAAATAGLDRDPKRRARLAELEGPVVRSIQITEVHVHDTPRALAAARARGFEPAPDGERAGNDRHDLLGAISWLLEEDPEPPGTAQYASLGSLERLDPAEGDELVGWSEAPVIEEFIGGWHSYAERGLEPLTSGAGLDEKDEDWQLEQGRNDMRRLAELFPVTDHTCSDSDEVCDECPVELPPRMAHLLQIGLELVGDRVAVDLEEHGDTPVTEANRGQWFVIDQLPRITWVMGRAWRQRFREGAHHLLADLDAGEWPEPRNHAEEMMLALAIEEAKAVYEELLDEVYPEHQELPASPDDYDFELLEELLFQDTDITFLFDPETEAFADPGHPMNQVMGIGDLRPVAWFDYFENVAPRATP</sequence>
<dbReference type="RefSeq" id="WP_153025306.1">
    <property type="nucleotide sequence ID" value="NZ_WIAO01000011.1"/>
</dbReference>
<protein>
    <submittedName>
        <fullName evidence="1">Uncharacterized protein</fullName>
    </submittedName>
</protein>
<reference evidence="1 2" key="1">
    <citation type="submission" date="2019-10" db="EMBL/GenBank/DDBJ databases">
        <title>Glycomyces albidus sp. nov., a novel actinomycete isolated from rhizosphere soil of wheat (Triticum aestivum L.).</title>
        <authorList>
            <person name="Qian L."/>
        </authorList>
    </citation>
    <scope>NUCLEOTIDE SEQUENCE [LARGE SCALE GENOMIC DNA]</scope>
    <source>
        <strain evidence="1 2">NEAU-7082</strain>
    </source>
</reference>
<dbReference type="EMBL" id="WIAO01000011">
    <property type="protein sequence ID" value="MQM26138.1"/>
    <property type="molecule type" value="Genomic_DNA"/>
</dbReference>